<dbReference type="Proteomes" id="UP000480548">
    <property type="component" value="Unassembled WGS sequence"/>
</dbReference>
<evidence type="ECO:0000259" key="11">
    <source>
        <dbReference type="Pfam" id="PF04158"/>
    </source>
</evidence>
<dbReference type="Pfam" id="PF00400">
    <property type="entry name" value="WD40"/>
    <property type="match status" value="4"/>
</dbReference>
<reference evidence="12 13" key="1">
    <citation type="submission" date="2019-06" db="EMBL/GenBank/DDBJ databases">
        <authorList>
            <person name="Palmer J.M."/>
        </authorList>
    </citation>
    <scope>NUCLEOTIDE SEQUENCE [LARGE SCALE GENOMIC DNA]</scope>
    <source>
        <strain evidence="12 13">TWF703</strain>
    </source>
</reference>
<dbReference type="GO" id="GO:0032040">
    <property type="term" value="C:small-subunit processome"/>
    <property type="evidence" value="ECO:0007669"/>
    <property type="project" value="TreeGrafter"/>
</dbReference>
<dbReference type="PROSITE" id="PS50294">
    <property type="entry name" value="WD_REPEATS_REGION"/>
    <property type="match status" value="3"/>
</dbReference>
<dbReference type="Gene3D" id="2.130.10.10">
    <property type="entry name" value="YVTN repeat-like/Quinoprotein amine dehydrogenase"/>
    <property type="match status" value="3"/>
</dbReference>
<keyword evidence="5" id="KW-0677">Repeat</keyword>
<dbReference type="InterPro" id="IPR051733">
    <property type="entry name" value="WD_repeat_DCAF13/WDSOF1"/>
</dbReference>
<gene>
    <name evidence="12" type="primary">SOF1</name>
    <name evidence="12" type="ORF">TWF703_003774</name>
</gene>
<evidence type="ECO:0000256" key="10">
    <source>
        <dbReference type="SAM" id="MobiDB-lite"/>
    </source>
</evidence>
<sequence>MRVKAISRSTSTYVPQGTTSTPVPRNLNPALHPFEKAREYTRALNATKLDRLFAQPFLGQLGNGHVDGVYTFAVDPKVLNRVASGSGDGVVKLWEMTDRSEVYSVKAHDGVVKDMCYSDDGKLLTCASDQKIKLWDHPSKLEGKSTGDQIKPLMTYLGANSFNSITHHRYDQVFATASSSIGIWDISRSKPTSNLNWGSDSINVVRFNTTETSILASAGADRSLVFYDLRMSTPVTKLITTMSTNAISWNPVEPFNLAIGNEDHNAYIFDMRKLERALNVLKDHVAAVMDVCYSPTGQELVTGSYDRTLRIYSVREHGHSRDIYHTKRMQRCQRVADTLSFVPSIFSVAFTPDARYVLSGSDDGNIRLWRAKASERSHVRSTRERVKLEYDEALKKRYQHMPEIRRIARHRHLPKTIKKMSETKKVQLGSIKRKDENRRKNGELMSARTPERQKMVVKTIQ</sequence>
<dbReference type="PANTHER" id="PTHR22851:SF0">
    <property type="entry name" value="DDB1- AND CUL4-ASSOCIATED FACTOR 13"/>
    <property type="match status" value="1"/>
</dbReference>
<proteinExistence type="inferred from homology"/>
<keyword evidence="7" id="KW-0687">Ribonucleoprotein</keyword>
<evidence type="ECO:0000256" key="2">
    <source>
        <dbReference type="ARBA" id="ARBA00005649"/>
    </source>
</evidence>
<evidence type="ECO:0000256" key="1">
    <source>
        <dbReference type="ARBA" id="ARBA00004604"/>
    </source>
</evidence>
<evidence type="ECO:0000256" key="6">
    <source>
        <dbReference type="ARBA" id="ARBA00023242"/>
    </source>
</evidence>
<dbReference type="GO" id="GO:0000462">
    <property type="term" value="P:maturation of SSU-rRNA from tricistronic rRNA transcript (SSU-rRNA, 5.8S rRNA, LSU-rRNA)"/>
    <property type="evidence" value="ECO:0007669"/>
    <property type="project" value="TreeGrafter"/>
</dbReference>
<feature type="repeat" description="WD" evidence="9">
    <location>
        <begin position="281"/>
        <end position="315"/>
    </location>
</feature>
<keyword evidence="4 9" id="KW-0853">WD repeat</keyword>
<comment type="similarity">
    <text evidence="2">Belongs to the WD repeat DCAF13/WDSOF1 family.</text>
</comment>
<dbReference type="PROSITE" id="PS00678">
    <property type="entry name" value="WD_REPEATS_1"/>
    <property type="match status" value="1"/>
</dbReference>
<evidence type="ECO:0000256" key="5">
    <source>
        <dbReference type="ARBA" id="ARBA00022737"/>
    </source>
</evidence>
<dbReference type="GO" id="GO:0016567">
    <property type="term" value="P:protein ubiquitination"/>
    <property type="evidence" value="ECO:0007669"/>
    <property type="project" value="UniProtKB-UniPathway"/>
</dbReference>
<dbReference type="InterPro" id="IPR015943">
    <property type="entry name" value="WD40/YVTN_repeat-like_dom_sf"/>
</dbReference>
<feature type="domain" description="Sof1-like protein" evidence="11">
    <location>
        <begin position="371"/>
        <end position="456"/>
    </location>
</feature>
<comment type="subcellular location">
    <subcellularLocation>
        <location evidence="1">Nucleus</location>
        <location evidence="1">Nucleolus</location>
    </subcellularLocation>
</comment>
<evidence type="ECO:0000313" key="13">
    <source>
        <dbReference type="Proteomes" id="UP000480548"/>
    </source>
</evidence>
<dbReference type="FunFam" id="2.130.10.10:FF:001074">
    <property type="entry name" value="Probable SOF1 protein"/>
    <property type="match status" value="1"/>
</dbReference>
<accession>A0A7C8JIL9</accession>
<comment type="caution">
    <text evidence="12">The sequence shown here is derived from an EMBL/GenBank/DDBJ whole genome shotgun (WGS) entry which is preliminary data.</text>
</comment>
<name>A0A7C8JIL9_ORBOL</name>
<dbReference type="EMBL" id="WIQZ01000190">
    <property type="protein sequence ID" value="KAF3119084.1"/>
    <property type="molecule type" value="Genomic_DNA"/>
</dbReference>
<feature type="region of interest" description="Disordered" evidence="10">
    <location>
        <begin position="1"/>
        <end position="29"/>
    </location>
</feature>
<evidence type="ECO:0000256" key="9">
    <source>
        <dbReference type="PROSITE-ProRule" id="PRU00221"/>
    </source>
</evidence>
<feature type="compositionally biased region" description="Basic and acidic residues" evidence="10">
    <location>
        <begin position="432"/>
        <end position="442"/>
    </location>
</feature>
<evidence type="ECO:0000256" key="3">
    <source>
        <dbReference type="ARBA" id="ARBA00021762"/>
    </source>
</evidence>
<feature type="repeat" description="WD" evidence="9">
    <location>
        <begin position="62"/>
        <end position="104"/>
    </location>
</feature>
<feature type="compositionally biased region" description="Polar residues" evidence="10">
    <location>
        <begin position="7"/>
        <end position="23"/>
    </location>
</feature>
<dbReference type="CDD" id="cd00200">
    <property type="entry name" value="WD40"/>
    <property type="match status" value="1"/>
</dbReference>
<dbReference type="SMART" id="SM00320">
    <property type="entry name" value="WD40"/>
    <property type="match status" value="7"/>
</dbReference>
<dbReference type="SUPFAM" id="SSF50978">
    <property type="entry name" value="WD40 repeat-like"/>
    <property type="match status" value="1"/>
</dbReference>
<keyword evidence="6" id="KW-0539">Nucleus</keyword>
<feature type="repeat" description="WD" evidence="9">
    <location>
        <begin position="345"/>
        <end position="379"/>
    </location>
</feature>
<dbReference type="InterPro" id="IPR001680">
    <property type="entry name" value="WD40_rpt"/>
</dbReference>
<dbReference type="UniPathway" id="UPA00143"/>
<evidence type="ECO:0000256" key="4">
    <source>
        <dbReference type="ARBA" id="ARBA00022574"/>
    </source>
</evidence>
<dbReference type="PANTHER" id="PTHR22851">
    <property type="entry name" value="U3 SMALL NUCLEOLAR RNA U3 SNORNA ASSOCIATED PROTEIN"/>
    <property type="match status" value="1"/>
</dbReference>
<protein>
    <recommendedName>
        <fullName evidence="3">DDB1- and CUL4-associated factor 13</fullName>
    </recommendedName>
    <alternativeName>
        <fullName evidence="8">WD repeat and SOF domain-containing protein 1</fullName>
    </alternativeName>
</protein>
<organism evidence="12 13">
    <name type="scientific">Orbilia oligospora</name>
    <name type="common">Nematode-trapping fungus</name>
    <name type="synonym">Arthrobotrys oligospora</name>
    <dbReference type="NCBI Taxonomy" id="2813651"/>
    <lineage>
        <taxon>Eukaryota</taxon>
        <taxon>Fungi</taxon>
        <taxon>Dikarya</taxon>
        <taxon>Ascomycota</taxon>
        <taxon>Pezizomycotina</taxon>
        <taxon>Orbiliomycetes</taxon>
        <taxon>Orbiliales</taxon>
        <taxon>Orbiliaceae</taxon>
        <taxon>Orbilia</taxon>
    </lineage>
</organism>
<dbReference type="InterPro" id="IPR019775">
    <property type="entry name" value="WD40_repeat_CS"/>
</dbReference>
<evidence type="ECO:0000256" key="8">
    <source>
        <dbReference type="ARBA" id="ARBA00032239"/>
    </source>
</evidence>
<dbReference type="InterPro" id="IPR020472">
    <property type="entry name" value="WD40_PAC1"/>
</dbReference>
<dbReference type="Pfam" id="PF04158">
    <property type="entry name" value="Sof1"/>
    <property type="match status" value="1"/>
</dbReference>
<feature type="region of interest" description="Disordered" evidence="10">
    <location>
        <begin position="421"/>
        <end position="461"/>
    </location>
</feature>
<dbReference type="AlphaFoldDB" id="A0A7C8JIL9"/>
<dbReference type="InterPro" id="IPR007287">
    <property type="entry name" value="Sof1"/>
</dbReference>
<dbReference type="PRINTS" id="PR00320">
    <property type="entry name" value="GPROTEINBRPT"/>
</dbReference>
<dbReference type="InterPro" id="IPR036322">
    <property type="entry name" value="WD40_repeat_dom_sf"/>
</dbReference>
<evidence type="ECO:0000313" key="12">
    <source>
        <dbReference type="EMBL" id="KAF3119084.1"/>
    </source>
</evidence>
<feature type="repeat" description="WD" evidence="9">
    <location>
        <begin position="105"/>
        <end position="136"/>
    </location>
</feature>
<dbReference type="PROSITE" id="PS50082">
    <property type="entry name" value="WD_REPEATS_2"/>
    <property type="match status" value="4"/>
</dbReference>
<evidence type="ECO:0000256" key="7">
    <source>
        <dbReference type="ARBA" id="ARBA00023274"/>
    </source>
</evidence>